<feature type="compositionally biased region" description="Low complexity" evidence="2">
    <location>
        <begin position="262"/>
        <end position="275"/>
    </location>
</feature>
<dbReference type="InterPro" id="IPR035969">
    <property type="entry name" value="Rab-GAP_TBC_sf"/>
</dbReference>
<evidence type="ECO:0000313" key="5">
    <source>
        <dbReference type="RefSeq" id="XP_022255400.1"/>
    </source>
</evidence>
<evidence type="ECO:0000256" key="1">
    <source>
        <dbReference type="SAM" id="Coils"/>
    </source>
</evidence>
<feature type="region of interest" description="Disordered" evidence="2">
    <location>
        <begin position="1"/>
        <end position="24"/>
    </location>
</feature>
<evidence type="ECO:0000313" key="4">
    <source>
        <dbReference type="Proteomes" id="UP000694941"/>
    </source>
</evidence>
<feature type="region of interest" description="Disordered" evidence="2">
    <location>
        <begin position="150"/>
        <end position="171"/>
    </location>
</feature>
<dbReference type="Proteomes" id="UP000694941">
    <property type="component" value="Unplaced"/>
</dbReference>
<protein>
    <submittedName>
        <fullName evidence="5">TBC1 domain family member 14-like isoform X2</fullName>
    </submittedName>
</protein>
<feature type="compositionally biased region" description="Basic and acidic residues" evidence="2">
    <location>
        <begin position="250"/>
        <end position="261"/>
    </location>
</feature>
<feature type="region of interest" description="Disordered" evidence="2">
    <location>
        <begin position="293"/>
        <end position="312"/>
    </location>
</feature>
<dbReference type="PANTHER" id="PTHR47219:SF15">
    <property type="entry name" value="TBC1 DOMAIN FAMILY MEMBER 12 ISOFORM X1"/>
    <property type="match status" value="1"/>
</dbReference>
<dbReference type="Gene3D" id="1.10.10.750">
    <property type="entry name" value="Ypt/Rab-GAP domain of gyp1p, domain 1"/>
    <property type="match status" value="1"/>
</dbReference>
<feature type="region of interest" description="Disordered" evidence="2">
    <location>
        <begin position="250"/>
        <end position="283"/>
    </location>
</feature>
<feature type="domain" description="Rab-GAP TBC" evidence="3">
    <location>
        <begin position="377"/>
        <end position="537"/>
    </location>
</feature>
<evidence type="ECO:0000256" key="2">
    <source>
        <dbReference type="SAM" id="MobiDB-lite"/>
    </source>
</evidence>
<gene>
    <name evidence="5" type="primary">LOC106471070</name>
</gene>
<dbReference type="Gene3D" id="1.10.472.80">
    <property type="entry name" value="Ypt/Rab-GAP domain of gyp1p, domain 3"/>
    <property type="match status" value="1"/>
</dbReference>
<feature type="compositionally biased region" description="Basic and acidic residues" evidence="2">
    <location>
        <begin position="162"/>
        <end position="171"/>
    </location>
</feature>
<evidence type="ECO:0000259" key="3">
    <source>
        <dbReference type="PROSITE" id="PS50086"/>
    </source>
</evidence>
<organism evidence="4 5">
    <name type="scientific">Limulus polyphemus</name>
    <name type="common">Atlantic horseshoe crab</name>
    <dbReference type="NCBI Taxonomy" id="6850"/>
    <lineage>
        <taxon>Eukaryota</taxon>
        <taxon>Metazoa</taxon>
        <taxon>Ecdysozoa</taxon>
        <taxon>Arthropoda</taxon>
        <taxon>Chelicerata</taxon>
        <taxon>Merostomata</taxon>
        <taxon>Xiphosura</taxon>
        <taxon>Limulidae</taxon>
        <taxon>Limulus</taxon>
    </lineage>
</organism>
<accession>A0ABM1THP4</accession>
<keyword evidence="4" id="KW-1185">Reference proteome</keyword>
<dbReference type="SMART" id="SM00164">
    <property type="entry name" value="TBC"/>
    <property type="match status" value="1"/>
</dbReference>
<dbReference type="InterPro" id="IPR000195">
    <property type="entry name" value="Rab-GAP-TBC_dom"/>
</dbReference>
<name>A0ABM1THP4_LIMPO</name>
<dbReference type="GeneID" id="106471070"/>
<dbReference type="PANTHER" id="PTHR47219">
    <property type="entry name" value="RAB GTPASE-ACTIVATING PROTEIN 1-LIKE"/>
    <property type="match status" value="1"/>
</dbReference>
<feature type="compositionally biased region" description="Low complexity" evidence="2">
    <location>
        <begin position="10"/>
        <end position="24"/>
    </location>
</feature>
<proteinExistence type="predicted"/>
<feature type="coiled-coil region" evidence="1">
    <location>
        <begin position="319"/>
        <end position="346"/>
    </location>
</feature>
<sequence>MSGTATAFCPENFSESSSNKNSPNLQSSLSINKFFAVSEPNGHVQKFTTDSSNKATLDEVLESIPLVYNPVTKQLHPNEQIKLFGLKNKTDGFFMKDGKCFSMDIDSPSSEDLPEYEGLCRKLKSIRSSEGTPFSNSYFDNGSFQELLAKSESSSITEEENSDKVDGKDIDGGQRLDILQRCQTTISLPQTDTSSFTSISSISTGTEGLDLTDITSFHSVDDLSIKGGVKPKRRGLSGLLPRNLLSWRSKELDENTSREPSRTSSRGPSPTPSSGFKNEGCSPATSTTALILENRPPNLPAKHPLEEQRHKQEYEEMVKTARKKELKDAKARKKQIQQQRKLEDKLVQATKVWTNDILPNWESVKNSHKTRDLWWQGIPPSVRGDVWRLAIGNELNVTQELYDICVSRSKEKLWFSNEPPASDICNSNETTADLIKLDVSRTFPHLGIFQEGGPYHDLLQDVLGAYVIYRPDIGYMKIYYAVYEEFFSENLAKLNSHFKKQNLTSDLYLVDWVYTLFSRSLPLDVACRVWDIFFRDGEEFLFRTALGILKMYEDILLKMDFIHLAEFLTKLPDTINPEHLFNSISGIRMSVNKKNFSQVLARHKDCVT</sequence>
<feature type="compositionally biased region" description="Basic and acidic residues" evidence="2">
    <location>
        <begin position="303"/>
        <end position="312"/>
    </location>
</feature>
<dbReference type="Pfam" id="PF00566">
    <property type="entry name" value="RabGAP-TBC"/>
    <property type="match status" value="2"/>
</dbReference>
<dbReference type="RefSeq" id="XP_022255400.1">
    <property type="nucleotide sequence ID" value="XM_022399692.1"/>
</dbReference>
<keyword evidence="1" id="KW-0175">Coiled coil</keyword>
<dbReference type="PROSITE" id="PS50086">
    <property type="entry name" value="TBC_RABGAP"/>
    <property type="match status" value="1"/>
</dbReference>
<dbReference type="SUPFAM" id="SSF47923">
    <property type="entry name" value="Ypt/Rab-GAP domain of gyp1p"/>
    <property type="match status" value="2"/>
</dbReference>
<dbReference type="InterPro" id="IPR050302">
    <property type="entry name" value="Rab_GAP_TBC_domain"/>
</dbReference>
<reference evidence="5" key="1">
    <citation type="submission" date="2025-08" db="UniProtKB">
        <authorList>
            <consortium name="RefSeq"/>
        </authorList>
    </citation>
    <scope>IDENTIFICATION</scope>
    <source>
        <tissue evidence="5">Muscle</tissue>
    </source>
</reference>